<dbReference type="SMART" id="SM00490">
    <property type="entry name" value="HELICc"/>
    <property type="match status" value="1"/>
</dbReference>
<proteinExistence type="predicted"/>
<dbReference type="Gene3D" id="3.40.50.10810">
    <property type="entry name" value="Tandem AAA-ATPase domain"/>
    <property type="match status" value="1"/>
</dbReference>
<feature type="domain" description="Helicase C-terminal" evidence="4">
    <location>
        <begin position="1197"/>
        <end position="1342"/>
    </location>
</feature>
<dbReference type="RefSeq" id="WP_008609461.1">
    <property type="nucleotide sequence ID" value="NZ_ALAB01000029.1"/>
</dbReference>
<dbReference type="Pfam" id="PF00271">
    <property type="entry name" value="Helicase_C"/>
    <property type="match status" value="1"/>
</dbReference>
<dbReference type="InterPro" id="IPR027417">
    <property type="entry name" value="P-loop_NTPase"/>
</dbReference>
<dbReference type="InterPro" id="IPR000330">
    <property type="entry name" value="SNF2_N"/>
</dbReference>
<dbReference type="InterPro" id="IPR014001">
    <property type="entry name" value="Helicase_ATP-bd"/>
</dbReference>
<evidence type="ECO:0000313" key="5">
    <source>
        <dbReference type="EMBL" id="EJI84581.1"/>
    </source>
</evidence>
<dbReference type="GO" id="GO:0005524">
    <property type="term" value="F:ATP binding"/>
    <property type="evidence" value="ECO:0007669"/>
    <property type="project" value="InterPro"/>
</dbReference>
<protein>
    <submittedName>
        <fullName evidence="5">SNF2 family DNA helicase</fullName>
    </submittedName>
</protein>
<keyword evidence="2 5" id="KW-0547">Nucleotide-binding</keyword>
<dbReference type="GO" id="GO:0016787">
    <property type="term" value="F:hydrolase activity"/>
    <property type="evidence" value="ECO:0007669"/>
    <property type="project" value="UniProtKB-KW"/>
</dbReference>
<accession>J1QGE9</accession>
<dbReference type="PATRIC" id="fig|1197174.4.peg.2459"/>
<organism evidence="5 6">
    <name type="scientific">Alishewanella aestuarii B11</name>
    <dbReference type="NCBI Taxonomy" id="1197174"/>
    <lineage>
        <taxon>Bacteria</taxon>
        <taxon>Pseudomonadati</taxon>
        <taxon>Pseudomonadota</taxon>
        <taxon>Gammaproteobacteria</taxon>
        <taxon>Alteromonadales</taxon>
        <taxon>Alteromonadaceae</taxon>
        <taxon>Alishewanella</taxon>
    </lineage>
</organism>
<keyword evidence="2 5" id="KW-0067">ATP-binding</keyword>
<dbReference type="InterPro" id="IPR049730">
    <property type="entry name" value="SNF2/RAD54-like_C"/>
</dbReference>
<dbReference type="PANTHER" id="PTHR10799">
    <property type="entry name" value="SNF2/RAD54 HELICASE FAMILY"/>
    <property type="match status" value="1"/>
</dbReference>
<feature type="domain" description="Helicase ATP-binding" evidence="3">
    <location>
        <begin position="921"/>
        <end position="1074"/>
    </location>
</feature>
<keyword evidence="1" id="KW-0378">Hydrolase</keyword>
<comment type="caution">
    <text evidence="5">The sequence shown here is derived from an EMBL/GenBank/DDBJ whole genome shotgun (WGS) entry which is preliminary data.</text>
</comment>
<dbReference type="Pfam" id="PF00176">
    <property type="entry name" value="SNF2-rel_dom"/>
    <property type="match status" value="1"/>
</dbReference>
<dbReference type="PROSITE" id="PS51192">
    <property type="entry name" value="HELICASE_ATP_BIND_1"/>
    <property type="match status" value="1"/>
</dbReference>
<dbReference type="CDD" id="cd18793">
    <property type="entry name" value="SF2_C_SNF"/>
    <property type="match status" value="1"/>
</dbReference>
<dbReference type="InterPro" id="IPR038718">
    <property type="entry name" value="SNF2-like_sf"/>
</dbReference>
<evidence type="ECO:0000313" key="6">
    <source>
        <dbReference type="Proteomes" id="UP000012043"/>
    </source>
</evidence>
<reference evidence="5 6" key="1">
    <citation type="journal article" date="2012" name="J. Bacteriol.">
        <title>Genome Sequence of Pectin-Degrading Alishewanella aestuarii Strain B11T, Isolated from Tidal Flat Sediment.</title>
        <authorList>
            <person name="Jung J."/>
            <person name="Choi S."/>
            <person name="Chun J."/>
            <person name="Park W."/>
        </authorList>
    </citation>
    <scope>NUCLEOTIDE SEQUENCE [LARGE SCALE GENOMIC DNA]</scope>
    <source>
        <strain evidence="5 6">B11</strain>
    </source>
</reference>
<keyword evidence="2 5" id="KW-0347">Helicase</keyword>
<evidence type="ECO:0000259" key="4">
    <source>
        <dbReference type="PROSITE" id="PS51194"/>
    </source>
</evidence>
<name>J1QGE9_9ALTE</name>
<dbReference type="PROSITE" id="PS51194">
    <property type="entry name" value="HELICASE_CTER"/>
    <property type="match status" value="1"/>
</dbReference>
<dbReference type="GO" id="GO:0004386">
    <property type="term" value="F:helicase activity"/>
    <property type="evidence" value="ECO:0007669"/>
    <property type="project" value="UniProtKB-KW"/>
</dbReference>
<evidence type="ECO:0000256" key="1">
    <source>
        <dbReference type="ARBA" id="ARBA00022801"/>
    </source>
</evidence>
<evidence type="ECO:0000256" key="2">
    <source>
        <dbReference type="ARBA" id="ARBA00022806"/>
    </source>
</evidence>
<dbReference type="Proteomes" id="UP000012043">
    <property type="component" value="Unassembled WGS sequence"/>
</dbReference>
<evidence type="ECO:0000259" key="3">
    <source>
        <dbReference type="PROSITE" id="PS51192"/>
    </source>
</evidence>
<dbReference type="SMART" id="SM00487">
    <property type="entry name" value="DEXDc"/>
    <property type="match status" value="1"/>
</dbReference>
<gene>
    <name evidence="5" type="ORF">AEST_25140</name>
</gene>
<dbReference type="SUPFAM" id="SSF52540">
    <property type="entry name" value="P-loop containing nucleoside triphosphate hydrolases"/>
    <property type="match status" value="2"/>
</dbReference>
<dbReference type="CDD" id="cd18012">
    <property type="entry name" value="DEXQc_arch_SWI2_SNF2"/>
    <property type="match status" value="1"/>
</dbReference>
<sequence length="1357" mass="153546">MKRTAVASLPELERALLIMMALLQEPMAQSKWLDIIRLTGARGDSGKALTSADIKAALQNLKAQGWVQQTAKEGYQLNTQDNLATLFNVFSYVQQHSQSMAWQRQARDWISRNHRSYYVKQQRSYYRRQMWLDMLQGNYPNLLHHSDGYFDTEPDGGLYPLCFMTDPADGSAFFSAMPLEIQHSVILHSMLTALYRLPDCPHLYRATEAYLKRVPHDSDVAQLYHWYLLLTDQLQTKAPDLGQYSGFLHSAMLVLKGKTTEAVSALENLEKQLKKHSGKRKLQFRHLDGWFAMLAYLGSATPESHKRLKAQVKTGLQLNDGICYQQWLRLVDELEQTSTNHYRPDWDPDMIPFGLDGLFYILALFWQDALSEVIETKLLRMRELYQARGYSWVAAELDAVIAAAYGQNRLWPDWHQQRQLQPLCQLMQKEAQWQRALNALNLLTQTTKNTSSDNQSSRLCWFVQANNFYTSIEPREQKRNAKGQWSAGRVVALKRLAQEDDKLPFVTAADKKVIACIEPMYQGYYGALNYEIDTEKALRQLVGHPLVFWEGKPDTPIQVEAGTFYLQVKQHQQQYQLSLEPEEAAYSDQNWQLAGPNKILVYDFSPQITQIMQIIGPGLTVPAAGKELLLATVSKLAPSIPVQADAVSLPSALKAIAPNSTLQLYLSRYQDGLRLQPLVQPLDGSALFSPGKGNALLVGEQAGEPVQTERNLKAEQQHLATLNLTCPSLQQSEFDGSQWLLPEPEHCLELLSELQNLPAEHFSLVWPEGEPFRITNKADTRDFRMNIRQQGQWLEIEGELVLDQDKVLSLKTLLELVQQTSSRFIPLSDQGYLALSAAFRKQLKDMAALANPGKQGELKLSSFTAPFVAELTQDAQHVSSNKAWQGQVKRLQQMEKLQPALPNTLQAELRDYQLQGFQWLAKLAHWGVGACLADDMGLGKTLQTLALLLQRAAEGPALVVAPVSVANNWQTEAARFAPTLKIHWFYDNRDLTTVGPFDLVICSYGMLQNNSEQFTAVQWHTLVLDEAQAIKNDSTKRAKAAIALNADFRLALSGTPIENHLGELWSLFHFLNPGLLGSKEQFNRRFATPIEKGDIETRALLKKLLSPFVLRRTKTQVLTELPSRTEITLAVELSDDERHLYEALRQQAIEQLASTEGGQAMQVLAEIMKLRRFCCNPSLVVPDYKLSSSKLQVFAETLTEILDNQHKVLVFSQFVDHLALVRQYLEQQQVRYQYLDGSTPVAERQKRVSAFQQGDGEVFLISLKAGGSGLNLTAADYVIHLDPWWNPAVEDQASDRAHRIGQTRPVTIYRLVTENTIEQKILALHQQKRELADSLLEGGDMAARLSTEQLLQLLRAQ</sequence>
<keyword evidence="6" id="KW-1185">Reference proteome</keyword>
<dbReference type="InterPro" id="IPR001650">
    <property type="entry name" value="Helicase_C-like"/>
</dbReference>
<dbReference type="Gene3D" id="3.40.50.300">
    <property type="entry name" value="P-loop containing nucleotide triphosphate hydrolases"/>
    <property type="match status" value="1"/>
</dbReference>
<dbReference type="EMBL" id="ALAB01000029">
    <property type="protein sequence ID" value="EJI84581.1"/>
    <property type="molecule type" value="Genomic_DNA"/>
</dbReference>